<keyword evidence="3" id="KW-1185">Reference proteome</keyword>
<protein>
    <submittedName>
        <fullName evidence="2">Adenylate cyclase</fullName>
    </submittedName>
</protein>
<evidence type="ECO:0000313" key="3">
    <source>
        <dbReference type="Proteomes" id="UP000468531"/>
    </source>
</evidence>
<evidence type="ECO:0000313" key="2">
    <source>
        <dbReference type="EMBL" id="NEV03011.1"/>
    </source>
</evidence>
<organism evidence="2 3">
    <name type="scientific">Bradyrhizobium uaiense</name>
    <dbReference type="NCBI Taxonomy" id="2594946"/>
    <lineage>
        <taxon>Bacteria</taxon>
        <taxon>Pseudomonadati</taxon>
        <taxon>Pseudomonadota</taxon>
        <taxon>Alphaproteobacteria</taxon>
        <taxon>Hyphomicrobiales</taxon>
        <taxon>Nitrobacteraceae</taxon>
        <taxon>Bradyrhizobium</taxon>
    </lineage>
</organism>
<comment type="caution">
    <text evidence="2">The sequence shown here is derived from an EMBL/GenBank/DDBJ whole genome shotgun (WGS) entry which is preliminary data.</text>
</comment>
<keyword evidence="1" id="KW-1133">Transmembrane helix</keyword>
<keyword evidence="1" id="KW-0472">Membrane</keyword>
<name>A0A6P1BZK0_9BRAD</name>
<gene>
    <name evidence="2" type="ORF">FNJ47_47030</name>
</gene>
<feature type="transmembrane region" description="Helical" evidence="1">
    <location>
        <begin position="18"/>
        <end position="39"/>
    </location>
</feature>
<dbReference type="EMBL" id="VKHP01000585">
    <property type="protein sequence ID" value="NEV03011.1"/>
    <property type="molecule type" value="Genomic_DNA"/>
</dbReference>
<feature type="non-terminal residue" evidence="2">
    <location>
        <position position="97"/>
    </location>
</feature>
<proteinExistence type="predicted"/>
<sequence length="97" mass="10808">MNAATDKGKNWFLRGGLFAKYVLALVGLVVFVLAVNGALETWISYRGIKSTLTDALSEKADATAKRIEQSISDLERQISWVTRAWSNTIDLRRADYA</sequence>
<dbReference type="AlphaFoldDB" id="A0A6P1BZK0"/>
<dbReference type="Proteomes" id="UP000468531">
    <property type="component" value="Unassembled WGS sequence"/>
</dbReference>
<evidence type="ECO:0000256" key="1">
    <source>
        <dbReference type="SAM" id="Phobius"/>
    </source>
</evidence>
<keyword evidence="1" id="KW-0812">Transmembrane</keyword>
<accession>A0A6P1BZK0</accession>
<reference evidence="2 3" key="1">
    <citation type="journal article" date="2020" name="Arch. Microbiol.">
        <title>Bradyrhizobium uaiense sp. nov., a new highly efficient cowpea symbiont.</title>
        <authorList>
            <person name="Cabral Michel D."/>
            <person name="Azarias Guimaraes A."/>
            <person name="Martins da Costa E."/>
            <person name="Soares de Carvalho T."/>
            <person name="Balsanelli E."/>
            <person name="Willems A."/>
            <person name="Maltempi de Souza E."/>
            <person name="de Souza Moreira F.M."/>
        </authorList>
    </citation>
    <scope>NUCLEOTIDE SEQUENCE [LARGE SCALE GENOMIC DNA]</scope>
    <source>
        <strain evidence="2 3">UFLA 03-164</strain>
    </source>
</reference>